<evidence type="ECO:0000313" key="2">
    <source>
        <dbReference type="EMBL" id="MBB5327934.1"/>
    </source>
</evidence>
<dbReference type="InterPro" id="IPR023296">
    <property type="entry name" value="Glyco_hydro_beta-prop_sf"/>
</dbReference>
<dbReference type="AlphaFoldDB" id="A0A9X0QCX7"/>
<evidence type="ECO:0008006" key="4">
    <source>
        <dbReference type="Google" id="ProtNLM"/>
    </source>
</evidence>
<feature type="chain" id="PRO_5040870292" description="Glycosyl hydrolase family 43" evidence="1">
    <location>
        <begin position="28"/>
        <end position="374"/>
    </location>
</feature>
<dbReference type="Proteomes" id="UP000535182">
    <property type="component" value="Unassembled WGS sequence"/>
</dbReference>
<evidence type="ECO:0000256" key="1">
    <source>
        <dbReference type="SAM" id="SignalP"/>
    </source>
</evidence>
<accession>A0A9X0QCX7</accession>
<gene>
    <name evidence="2" type="ORF">HDF14_001540</name>
</gene>
<dbReference type="EMBL" id="JACHEB010000003">
    <property type="protein sequence ID" value="MBB5327934.1"/>
    <property type="molecule type" value="Genomic_DNA"/>
</dbReference>
<dbReference type="Gene3D" id="2.115.10.20">
    <property type="entry name" value="Glycosyl hydrolase domain, family 43"/>
    <property type="match status" value="1"/>
</dbReference>
<dbReference type="RefSeq" id="WP_183975023.1">
    <property type="nucleotide sequence ID" value="NZ_JACHEB010000003.1"/>
</dbReference>
<name>A0A9X0QCX7_9BACT</name>
<organism evidence="2 3">
    <name type="scientific">Tunturiibacter gelidiferens</name>
    <dbReference type="NCBI Taxonomy" id="3069689"/>
    <lineage>
        <taxon>Bacteria</taxon>
        <taxon>Pseudomonadati</taxon>
        <taxon>Acidobacteriota</taxon>
        <taxon>Terriglobia</taxon>
        <taxon>Terriglobales</taxon>
        <taxon>Acidobacteriaceae</taxon>
        <taxon>Tunturiibacter</taxon>
    </lineage>
</organism>
<reference evidence="2 3" key="1">
    <citation type="submission" date="2020-08" db="EMBL/GenBank/DDBJ databases">
        <title>Genomic Encyclopedia of Type Strains, Phase IV (KMG-V): Genome sequencing to study the core and pangenomes of soil and plant-associated prokaryotes.</title>
        <authorList>
            <person name="Whitman W."/>
        </authorList>
    </citation>
    <scope>NUCLEOTIDE SEQUENCE [LARGE SCALE GENOMIC DNA]</scope>
    <source>
        <strain evidence="2 3">X5P2</strain>
    </source>
</reference>
<proteinExistence type="predicted"/>
<keyword evidence="1" id="KW-0732">Signal</keyword>
<dbReference type="SUPFAM" id="SSF75005">
    <property type="entry name" value="Arabinanase/levansucrase/invertase"/>
    <property type="match status" value="2"/>
</dbReference>
<protein>
    <recommendedName>
        <fullName evidence="4">Glycosyl hydrolase family 43</fullName>
    </recommendedName>
</protein>
<evidence type="ECO:0000313" key="3">
    <source>
        <dbReference type="Proteomes" id="UP000535182"/>
    </source>
</evidence>
<dbReference type="CDD" id="cd08994">
    <property type="entry name" value="GH43_62_32_68_117_130-like"/>
    <property type="match status" value="1"/>
</dbReference>
<keyword evidence="3" id="KW-1185">Reference proteome</keyword>
<sequence length="374" mass="41409">MALNRLLLRLYSLAIPTLLFGANVVGAASAQSPAQTSASAGKTFIDYFQPTPIVSPLSTTAWGSVTVGPRDQKNGLEDPTIKLWDYWDGQIIHGPDGKYHIFASRWDQSFGHNAWFRSKAVHAVSDSLIGPYVDKGLCWPNDQEGKGHNVTALSLPDGRYAIVVSESRPGDVFISGSLDGPWKNIGKIILVPNEFSAHERMSNVSIMVRPDGAFEIVPRSGRIWISKTGILGPYTIQGPPIYTTIPELAVRKPEYLEDPVVWFSGGLFHITVNDWNDRKAFHLTSVDGIHNWIFRGLAYDPRRDFVRYTDGTVNHWNKMERPSVFLDNGHVVAITLAVIDVAKEDEKGNDGHGSKVVVIPFDGAALDRDLQQHK</sequence>
<feature type="signal peptide" evidence="1">
    <location>
        <begin position="1"/>
        <end position="27"/>
    </location>
</feature>
<comment type="caution">
    <text evidence="2">The sequence shown here is derived from an EMBL/GenBank/DDBJ whole genome shotgun (WGS) entry which is preliminary data.</text>
</comment>